<dbReference type="InterPro" id="IPR012354">
    <property type="entry name" value="Esterase_lipase"/>
</dbReference>
<evidence type="ECO:0000256" key="1">
    <source>
        <dbReference type="PIRSR" id="PIRSR017388-1"/>
    </source>
</evidence>
<dbReference type="InterPro" id="IPR029058">
    <property type="entry name" value="AB_hydrolase_fold"/>
</dbReference>
<evidence type="ECO:0000259" key="5">
    <source>
        <dbReference type="Pfam" id="PF12697"/>
    </source>
</evidence>
<proteinExistence type="predicted"/>
<feature type="active site" description="Charge relay system" evidence="1">
    <location>
        <position position="213"/>
    </location>
</feature>
<feature type="domain" description="AB hydrolase-1" evidence="5">
    <location>
        <begin position="40"/>
        <end position="253"/>
    </location>
</feature>
<keyword evidence="6" id="KW-0378">Hydrolase</keyword>
<dbReference type="Proteomes" id="UP000234462">
    <property type="component" value="Unassembled WGS sequence"/>
</dbReference>
<gene>
    <name evidence="6" type="ORF">BJEO58_00399</name>
</gene>
<dbReference type="GO" id="GO:0106435">
    <property type="term" value="F:carboxylesterase activity"/>
    <property type="evidence" value="ECO:0007669"/>
    <property type="project" value="UniProtKB-EC"/>
</dbReference>
<dbReference type="PIRSF" id="PIRSF017388">
    <property type="entry name" value="Esterase_lipase"/>
    <property type="match status" value="1"/>
</dbReference>
<dbReference type="RefSeq" id="WP_246076000.1">
    <property type="nucleotide sequence ID" value="NZ_FXZM01000002.1"/>
</dbReference>
<evidence type="ECO:0000256" key="2">
    <source>
        <dbReference type="PIRSR" id="PIRSR017388-2"/>
    </source>
</evidence>
<evidence type="ECO:0000256" key="3">
    <source>
        <dbReference type="PIRSR" id="PIRSR017388-3"/>
    </source>
</evidence>
<accession>A0A2H1L1M4</accession>
<reference evidence="7" key="1">
    <citation type="submission" date="2017-03" db="EMBL/GenBank/DDBJ databases">
        <authorList>
            <person name="Monnet C."/>
        </authorList>
    </citation>
    <scope>NUCLEOTIDE SEQUENCE [LARGE SCALE GENOMIC DNA]</scope>
    <source>
        <strain evidence="7">SJ5-8</strain>
    </source>
</reference>
<dbReference type="Gene3D" id="3.40.50.1820">
    <property type="entry name" value="alpha/beta hydrolase"/>
    <property type="match status" value="1"/>
</dbReference>
<feature type="binding site" evidence="2">
    <location>
        <position position="115"/>
    </location>
    <ligand>
        <name>substrate</name>
    </ligand>
</feature>
<dbReference type="Pfam" id="PF12697">
    <property type="entry name" value="Abhydrolase_6"/>
    <property type="match status" value="1"/>
</dbReference>
<dbReference type="InterPro" id="IPR000073">
    <property type="entry name" value="AB_hydrolase_1"/>
</dbReference>
<feature type="site" description="Important for substrate specificity" evidence="3">
    <location>
        <position position="162"/>
    </location>
</feature>
<feature type="active site" description="Nucleophile" evidence="1">
    <location>
        <position position="114"/>
    </location>
</feature>
<evidence type="ECO:0000313" key="6">
    <source>
        <dbReference type="EMBL" id="SMY10824.1"/>
    </source>
</evidence>
<name>A0A2H1L1M4_9MICO</name>
<evidence type="ECO:0000256" key="4">
    <source>
        <dbReference type="SAM" id="MobiDB-lite"/>
    </source>
</evidence>
<evidence type="ECO:0000313" key="7">
    <source>
        <dbReference type="Proteomes" id="UP000234462"/>
    </source>
</evidence>
<dbReference type="SUPFAM" id="SSF53474">
    <property type="entry name" value="alpha/beta-Hydrolases"/>
    <property type="match status" value="1"/>
</dbReference>
<dbReference type="EC" id="3.1.1.1" evidence="6"/>
<feature type="active site" description="Charge relay system" evidence="1">
    <location>
        <position position="242"/>
    </location>
</feature>
<feature type="binding site" evidence="2">
    <location>
        <position position="46"/>
    </location>
    <ligand>
        <name>substrate</name>
    </ligand>
</feature>
<organism evidence="6 7">
    <name type="scientific">Brevibacterium jeotgali</name>
    <dbReference type="NCBI Taxonomy" id="1262550"/>
    <lineage>
        <taxon>Bacteria</taxon>
        <taxon>Bacillati</taxon>
        <taxon>Actinomycetota</taxon>
        <taxon>Actinomycetes</taxon>
        <taxon>Micrococcales</taxon>
        <taxon>Brevibacteriaceae</taxon>
        <taxon>Brevibacterium</taxon>
    </lineage>
</organism>
<dbReference type="AlphaFoldDB" id="A0A2H1L1M4"/>
<dbReference type="EMBL" id="FXZM01000002">
    <property type="protein sequence ID" value="SMY10824.1"/>
    <property type="molecule type" value="Genomic_DNA"/>
</dbReference>
<keyword evidence="7" id="KW-1185">Reference proteome</keyword>
<protein>
    <submittedName>
        <fullName evidence="6">Carboxylesterase</fullName>
        <ecNumber evidence="6">3.1.1.1</ecNumber>
    </submittedName>
</protein>
<feature type="region of interest" description="Disordered" evidence="4">
    <location>
        <begin position="1"/>
        <end position="29"/>
    </location>
</feature>
<sequence length="269" mass="28581">MAPHDSTRQPQTASDDEISFPPDSPHTAWHQLGSADLPAVLLLHGFTGSPSSMRPLAESLQDTSATLSVPRLPGHGGTWQQLRRTGWDHWRGAAIAAYDELADEHPGVIVVGQSMGGALALALGIDRRPEAIITVNPALHVDSPLAPALPLLWPFVATVPSIGGDIEKAGVVEGANDRTPVRAVASMHRGLAGLRDELWMIDCPVTVCLSGRDGVVSPRSFRTLRSRLGTPPRTVALRRSRHVATLDHDADVIAGEIRRALQTPIGGAA</sequence>